<gene>
    <name evidence="2" type="ORF">STAS_27959</name>
</gene>
<accession>A0A5A7QYZ3</accession>
<comment type="caution">
    <text evidence="2">The sequence shown here is derived from an EMBL/GenBank/DDBJ whole genome shotgun (WGS) entry which is preliminary data.</text>
</comment>
<dbReference type="AlphaFoldDB" id="A0A5A7QYZ3"/>
<dbReference type="OrthoDB" id="411524at2759"/>
<dbReference type="GO" id="GO:0016301">
    <property type="term" value="F:kinase activity"/>
    <property type="evidence" value="ECO:0007669"/>
    <property type="project" value="UniProtKB-KW"/>
</dbReference>
<protein>
    <submittedName>
        <fullName evidence="2">NIMA-related serine/threonine kinase 1</fullName>
    </submittedName>
</protein>
<organism evidence="2 3">
    <name type="scientific">Striga asiatica</name>
    <name type="common">Asiatic witchweed</name>
    <name type="synonym">Buchnera asiatica</name>
    <dbReference type="NCBI Taxonomy" id="4170"/>
    <lineage>
        <taxon>Eukaryota</taxon>
        <taxon>Viridiplantae</taxon>
        <taxon>Streptophyta</taxon>
        <taxon>Embryophyta</taxon>
        <taxon>Tracheophyta</taxon>
        <taxon>Spermatophyta</taxon>
        <taxon>Magnoliopsida</taxon>
        <taxon>eudicotyledons</taxon>
        <taxon>Gunneridae</taxon>
        <taxon>Pentapetalae</taxon>
        <taxon>asterids</taxon>
        <taxon>lamiids</taxon>
        <taxon>Lamiales</taxon>
        <taxon>Orobanchaceae</taxon>
        <taxon>Buchnereae</taxon>
        <taxon>Striga</taxon>
    </lineage>
</organism>
<name>A0A5A7QYZ3_STRAF</name>
<feature type="chain" id="PRO_5023045799" evidence="1">
    <location>
        <begin position="27"/>
        <end position="266"/>
    </location>
</feature>
<feature type="signal peptide" evidence="1">
    <location>
        <begin position="1"/>
        <end position="26"/>
    </location>
</feature>
<keyword evidence="3" id="KW-1185">Reference proteome</keyword>
<keyword evidence="1" id="KW-0732">Signal</keyword>
<evidence type="ECO:0000256" key="1">
    <source>
        <dbReference type="SAM" id="SignalP"/>
    </source>
</evidence>
<sequence length="266" mass="30078">MRAQSRRVKRLHILIFIVDIFSPEGAELGDSNIEPWLHIPIEVYDSSIVDLIHAYARVIRPGGRVPNFHSVRFSFYERLSKQNQPHKKILPVVILLSALLPPPSIQIKEIHTISPCTSLGTKLGFDERPSSPQPRLLSHYQKILHNDKALDPQSRDSLASAITCRVSLIRSFTSFSKRLSTDSSIEFASKSNNARCEGLEIRQRKPKLDFCGLLLVSGSDPTVASKDLISMLKLIYEEMMAGIQKNPRRIPKIEQNEKQKLSSFAK</sequence>
<evidence type="ECO:0000313" key="3">
    <source>
        <dbReference type="Proteomes" id="UP000325081"/>
    </source>
</evidence>
<proteinExistence type="predicted"/>
<reference evidence="3" key="1">
    <citation type="journal article" date="2019" name="Curr. Biol.">
        <title>Genome Sequence of Striga asiatica Provides Insight into the Evolution of Plant Parasitism.</title>
        <authorList>
            <person name="Yoshida S."/>
            <person name="Kim S."/>
            <person name="Wafula E.K."/>
            <person name="Tanskanen J."/>
            <person name="Kim Y.M."/>
            <person name="Honaas L."/>
            <person name="Yang Z."/>
            <person name="Spallek T."/>
            <person name="Conn C.E."/>
            <person name="Ichihashi Y."/>
            <person name="Cheong K."/>
            <person name="Cui S."/>
            <person name="Der J.P."/>
            <person name="Gundlach H."/>
            <person name="Jiao Y."/>
            <person name="Hori C."/>
            <person name="Ishida J.K."/>
            <person name="Kasahara H."/>
            <person name="Kiba T."/>
            <person name="Kim M.S."/>
            <person name="Koo N."/>
            <person name="Laohavisit A."/>
            <person name="Lee Y.H."/>
            <person name="Lumba S."/>
            <person name="McCourt P."/>
            <person name="Mortimer J.C."/>
            <person name="Mutuku J.M."/>
            <person name="Nomura T."/>
            <person name="Sasaki-Sekimoto Y."/>
            <person name="Seto Y."/>
            <person name="Wang Y."/>
            <person name="Wakatake T."/>
            <person name="Sakakibara H."/>
            <person name="Demura T."/>
            <person name="Yamaguchi S."/>
            <person name="Yoneyama K."/>
            <person name="Manabe R.I."/>
            <person name="Nelson D.C."/>
            <person name="Schulman A.H."/>
            <person name="Timko M.P."/>
            <person name="dePamphilis C.W."/>
            <person name="Choi D."/>
            <person name="Shirasu K."/>
        </authorList>
    </citation>
    <scope>NUCLEOTIDE SEQUENCE [LARGE SCALE GENOMIC DNA]</scope>
    <source>
        <strain evidence="3">cv. UVA1</strain>
    </source>
</reference>
<dbReference type="EMBL" id="BKCP01009403">
    <property type="protein sequence ID" value="GER50630.1"/>
    <property type="molecule type" value="Genomic_DNA"/>
</dbReference>
<dbReference type="Proteomes" id="UP000325081">
    <property type="component" value="Unassembled WGS sequence"/>
</dbReference>
<keyword evidence="2" id="KW-0808">Transferase</keyword>
<evidence type="ECO:0000313" key="2">
    <source>
        <dbReference type="EMBL" id="GER50630.1"/>
    </source>
</evidence>
<keyword evidence="2" id="KW-0418">Kinase</keyword>